<feature type="signal peptide" evidence="3">
    <location>
        <begin position="1"/>
        <end position="21"/>
    </location>
</feature>
<evidence type="ECO:0000256" key="1">
    <source>
        <dbReference type="ARBA" id="ARBA00010088"/>
    </source>
</evidence>
<accession>A0ABS2AP30</accession>
<dbReference type="RefSeq" id="WP_203381497.1">
    <property type="nucleotide sequence ID" value="NZ_JAENHP010000020.1"/>
</dbReference>
<dbReference type="GO" id="GO:0016787">
    <property type="term" value="F:hydrolase activity"/>
    <property type="evidence" value="ECO:0007669"/>
    <property type="project" value="UniProtKB-KW"/>
</dbReference>
<organism evidence="5 6">
    <name type="scientific">Paractinoplanes ovalisporus</name>
    <dbReference type="NCBI Taxonomy" id="2810368"/>
    <lineage>
        <taxon>Bacteria</taxon>
        <taxon>Bacillati</taxon>
        <taxon>Actinomycetota</taxon>
        <taxon>Actinomycetes</taxon>
        <taxon>Micromonosporales</taxon>
        <taxon>Micromonosporaceae</taxon>
        <taxon>Paractinoplanes</taxon>
    </lineage>
</organism>
<dbReference type="InterPro" id="IPR000073">
    <property type="entry name" value="AB_hydrolase_1"/>
</dbReference>
<reference evidence="5 6" key="1">
    <citation type="submission" date="2021-01" db="EMBL/GenBank/DDBJ databases">
        <title>Actinoplanes sp. nov. LDG1-06 isolated from lichen.</title>
        <authorList>
            <person name="Saeng-In P."/>
            <person name="Phongsopitanun W."/>
            <person name="Kanchanasin P."/>
            <person name="Yuki M."/>
            <person name="Kudo T."/>
            <person name="Ohkuma M."/>
            <person name="Tanasupawat S."/>
        </authorList>
    </citation>
    <scope>NUCLEOTIDE SEQUENCE [LARGE SCALE GENOMIC DNA]</scope>
    <source>
        <strain evidence="5 6">LDG1-06</strain>
    </source>
</reference>
<evidence type="ECO:0000313" key="5">
    <source>
        <dbReference type="EMBL" id="MBM2621520.1"/>
    </source>
</evidence>
<comment type="caution">
    <text evidence="5">The sequence shown here is derived from an EMBL/GenBank/DDBJ whole genome shotgun (WGS) entry which is preliminary data.</text>
</comment>
<dbReference type="PANTHER" id="PTHR43248">
    <property type="entry name" value="2-SUCCINYL-6-HYDROXY-2,4-CYCLOHEXADIENE-1-CARBOXYLATE SYNTHASE"/>
    <property type="match status" value="1"/>
</dbReference>
<dbReference type="PANTHER" id="PTHR43248:SF30">
    <property type="entry name" value="AB HYDROLASE-1 DOMAIN-CONTAINING PROTEIN"/>
    <property type="match status" value="1"/>
</dbReference>
<evidence type="ECO:0000259" key="4">
    <source>
        <dbReference type="Pfam" id="PF00561"/>
    </source>
</evidence>
<gene>
    <name evidence="5" type="ORF">JIG36_39050</name>
</gene>
<dbReference type="Gene3D" id="3.40.50.1820">
    <property type="entry name" value="alpha/beta hydrolase"/>
    <property type="match status" value="1"/>
</dbReference>
<feature type="chain" id="PRO_5045048251" evidence="3">
    <location>
        <begin position="22"/>
        <end position="489"/>
    </location>
</feature>
<proteinExistence type="inferred from homology"/>
<evidence type="ECO:0000256" key="2">
    <source>
        <dbReference type="ARBA" id="ARBA00022801"/>
    </source>
</evidence>
<keyword evidence="3" id="KW-0732">Signal</keyword>
<feature type="domain" description="AB hydrolase-1" evidence="4">
    <location>
        <begin position="75"/>
        <end position="452"/>
    </location>
</feature>
<dbReference type="Pfam" id="PF00561">
    <property type="entry name" value="Abhydrolase_1"/>
    <property type="match status" value="1"/>
</dbReference>
<dbReference type="SUPFAM" id="SSF53474">
    <property type="entry name" value="alpha/beta-Hydrolases"/>
    <property type="match status" value="1"/>
</dbReference>
<dbReference type="InterPro" id="IPR029058">
    <property type="entry name" value="AB_hydrolase_fold"/>
</dbReference>
<protein>
    <submittedName>
        <fullName evidence="5">Alpha/beta fold hydrolase</fullName>
    </submittedName>
</protein>
<dbReference type="EMBL" id="JAENHP010000020">
    <property type="protein sequence ID" value="MBM2621520.1"/>
    <property type="molecule type" value="Genomic_DNA"/>
</dbReference>
<evidence type="ECO:0000256" key="3">
    <source>
        <dbReference type="SAM" id="SignalP"/>
    </source>
</evidence>
<dbReference type="Proteomes" id="UP000632138">
    <property type="component" value="Unassembled WGS sequence"/>
</dbReference>
<keyword evidence="6" id="KW-1185">Reference proteome</keyword>
<evidence type="ECO:0000313" key="6">
    <source>
        <dbReference type="Proteomes" id="UP000632138"/>
    </source>
</evidence>
<sequence length="489" mass="52623">MRAAVLTVITLLTYGVTPAPASGATTITWSTCPEDAQVQCGEMKVPADWSKPDSPKITLTMARRKATDPAHRLGVLIVNPGGPGGSAVDFTFGATGFFGEEVRKRFDIVGVDPRGVGRSAPVLCSRDLVDAKPSPLVESEQQYAAMITFNRKLAADCAARTGAHFNHVDTASVVRDFDTVRAALGEQKINFYGASYGTLIGLQYAQRYPTRLRGLVLDSVMDHSADLGDFLIRETDAAQDSFGEFVKWCARDTRCVLRGQNLYQLWATAVVKARAGQLTNPYDPSLKLSLSDLLTAAFSAFYDPQWYSFAYYLRDALAPAPAPTPAQKSARTTPPTVDLIDYSFSPVICEDWNLSVTGYADLRARMTELAARAPQMLISPLALTAMTGCLGWPSPPSNPQAAITPPPGLGPVLLVNSRHDPATAYPWARNVAAQLGTPTSLLTYDGWGHVAYNKSPCVSGVVDRYLLKLRPVAPGAHCPPADPEPFGVG</sequence>
<dbReference type="InterPro" id="IPR051601">
    <property type="entry name" value="Serine_prot/Carboxylest_S33"/>
</dbReference>
<keyword evidence="2 5" id="KW-0378">Hydrolase</keyword>
<comment type="similarity">
    <text evidence="1">Belongs to the peptidase S33 family.</text>
</comment>
<name>A0ABS2AP30_9ACTN</name>